<proteinExistence type="predicted"/>
<organism evidence="3 4">
    <name type="scientific">Carnegiea gigantea</name>
    <dbReference type="NCBI Taxonomy" id="171969"/>
    <lineage>
        <taxon>Eukaryota</taxon>
        <taxon>Viridiplantae</taxon>
        <taxon>Streptophyta</taxon>
        <taxon>Embryophyta</taxon>
        <taxon>Tracheophyta</taxon>
        <taxon>Spermatophyta</taxon>
        <taxon>Magnoliopsida</taxon>
        <taxon>eudicotyledons</taxon>
        <taxon>Gunneridae</taxon>
        <taxon>Pentapetalae</taxon>
        <taxon>Caryophyllales</taxon>
        <taxon>Cactineae</taxon>
        <taxon>Cactaceae</taxon>
        <taxon>Cactoideae</taxon>
        <taxon>Echinocereeae</taxon>
        <taxon>Carnegiea</taxon>
    </lineage>
</organism>
<feature type="compositionally biased region" description="Low complexity" evidence="2">
    <location>
        <begin position="179"/>
        <end position="193"/>
    </location>
</feature>
<dbReference type="OrthoDB" id="1839321at2759"/>
<feature type="compositionally biased region" description="Low complexity" evidence="2">
    <location>
        <begin position="200"/>
        <end position="216"/>
    </location>
</feature>
<comment type="caution">
    <text evidence="3">The sequence shown here is derived from an EMBL/GenBank/DDBJ whole genome shotgun (WGS) entry which is preliminary data.</text>
</comment>
<reference evidence="3" key="1">
    <citation type="submission" date="2022-04" db="EMBL/GenBank/DDBJ databases">
        <title>Carnegiea gigantea Genome sequencing and assembly v2.</title>
        <authorList>
            <person name="Copetti D."/>
            <person name="Sanderson M.J."/>
            <person name="Burquez A."/>
            <person name="Wojciechowski M.F."/>
        </authorList>
    </citation>
    <scope>NUCLEOTIDE SEQUENCE</scope>
    <source>
        <strain evidence="3">SGP5-SGP5p</strain>
        <tissue evidence="3">Aerial part</tissue>
    </source>
</reference>
<keyword evidence="1" id="KW-0175">Coiled coil</keyword>
<evidence type="ECO:0000256" key="2">
    <source>
        <dbReference type="SAM" id="MobiDB-lite"/>
    </source>
</evidence>
<feature type="compositionally biased region" description="Basic and acidic residues" evidence="2">
    <location>
        <begin position="419"/>
        <end position="431"/>
    </location>
</feature>
<dbReference type="Proteomes" id="UP001153076">
    <property type="component" value="Unassembled WGS sequence"/>
</dbReference>
<evidence type="ECO:0000313" key="4">
    <source>
        <dbReference type="Proteomes" id="UP001153076"/>
    </source>
</evidence>
<feature type="region of interest" description="Disordered" evidence="2">
    <location>
        <begin position="36"/>
        <end position="67"/>
    </location>
</feature>
<feature type="coiled-coil region" evidence="1">
    <location>
        <begin position="517"/>
        <end position="551"/>
    </location>
</feature>
<accession>A0A9Q1KTE0</accession>
<gene>
    <name evidence="3" type="ORF">Cgig2_002292</name>
</gene>
<dbReference type="EMBL" id="JAKOGI010000021">
    <property type="protein sequence ID" value="KAJ8449495.1"/>
    <property type="molecule type" value="Genomic_DNA"/>
</dbReference>
<protein>
    <submittedName>
        <fullName evidence="3">Uncharacterized protein</fullName>
    </submittedName>
</protein>
<evidence type="ECO:0000256" key="1">
    <source>
        <dbReference type="SAM" id="Coils"/>
    </source>
</evidence>
<keyword evidence="4" id="KW-1185">Reference proteome</keyword>
<evidence type="ECO:0000313" key="3">
    <source>
        <dbReference type="EMBL" id="KAJ8449495.1"/>
    </source>
</evidence>
<feature type="compositionally biased region" description="Basic and acidic residues" evidence="2">
    <location>
        <begin position="36"/>
        <end position="45"/>
    </location>
</feature>
<feature type="region of interest" description="Disordered" evidence="2">
    <location>
        <begin position="124"/>
        <end position="216"/>
    </location>
</feature>
<feature type="region of interest" description="Disordered" evidence="2">
    <location>
        <begin position="244"/>
        <end position="281"/>
    </location>
</feature>
<sequence length="642" mass="70389">MLVGLRWSTFEVWMDCMDCVLRGAQLYRPADEVEVRGSMDGRGEGSRSASPPAPFSVEDKDVPEGLTGPQVEGWHPQFSNLLASIDGRVVAGVPRKNKYREPKKIPHVVPLFEPGTPLWSSCEYSSTPSIPSPEVEVRRMAKTKSTPCIRSPDEWLAEGTQGNPCSAPPQSNPKAEVASTSSSVSSRMGSSDSSSRHSSRSSSSKRASTCSSSSEASLGLGKSVFKRKGRMPVVTEIMAEGAEFPGAPTRSDLQDGWGDVLDWNEGKPIRKPFGEPTTDERRTTRYFQFYIREDDKPRPIPKFMGQAIESVKAPQKRRSKSNQARARLTVFETGDTTPEQVAADIEHRREEERQQLITQQAKKAPSLVSRGKRPAVSLPVRKKLRTEEQPGKAVASAPSQVGEARAERLAPHRSGSRSSGERTLARQEHLTPSKTTGLETPAASGASLLASRPSANFIEADSAFRLSLVQDIVKSWNLATPGASDPPKVSEEEIAMAKVFARGVKAVTECWQLEGLLSCYQRCCERLQADLEAYEADKKGLQRQLEKAVADAQGRSDTLGYLYKVVLTLASEFQDDHYFEAYLHFVDERERAAAKGRDLDEVDFIPPLTEGEVVEDEATNPLEAKAGASEGEEHEDGGEPDV</sequence>
<name>A0A9Q1KTE0_9CARY</name>
<feature type="region of interest" description="Disordered" evidence="2">
    <location>
        <begin position="606"/>
        <end position="642"/>
    </location>
</feature>
<feature type="region of interest" description="Disordered" evidence="2">
    <location>
        <begin position="347"/>
        <end position="441"/>
    </location>
</feature>
<feature type="compositionally biased region" description="Acidic residues" evidence="2">
    <location>
        <begin position="630"/>
        <end position="642"/>
    </location>
</feature>
<dbReference type="AlphaFoldDB" id="A0A9Q1KTE0"/>